<evidence type="ECO:0000256" key="3">
    <source>
        <dbReference type="ARBA" id="ARBA00034031"/>
    </source>
</evidence>
<dbReference type="GO" id="GO:0000379">
    <property type="term" value="P:tRNA-type intron splice site recognition and cleavage"/>
    <property type="evidence" value="ECO:0007669"/>
    <property type="project" value="TreeGrafter"/>
</dbReference>
<dbReference type="FunFam" id="3.40.1350.10:FF:000005">
    <property type="entry name" value="tRNA-splicing endonuclease subunit Sen2-1"/>
    <property type="match status" value="1"/>
</dbReference>
<dbReference type="GO" id="GO:0005737">
    <property type="term" value="C:cytoplasm"/>
    <property type="evidence" value="ECO:0007669"/>
    <property type="project" value="TreeGrafter"/>
</dbReference>
<dbReference type="InterPro" id="IPR006677">
    <property type="entry name" value="tRNA_intron_Endonuc_cat-like"/>
</dbReference>
<accession>A0A9Q0JDQ0</accession>
<comment type="catalytic activity">
    <reaction evidence="3">
        <text>pretRNA = a 3'-half-tRNA molecule with a 5'-OH end + a 5'-half-tRNA molecule with a 2',3'-cyclic phosphate end + an intron with a 2',3'-cyclic phosphate and a 5'-hydroxyl terminus.</text>
        <dbReference type="EC" id="4.6.1.16"/>
    </reaction>
</comment>
<dbReference type="AlphaFoldDB" id="A0A9Q0JDQ0"/>
<feature type="domain" description="tRNA intron endonuclease N-terminal" evidence="5">
    <location>
        <begin position="36"/>
        <end position="101"/>
    </location>
</feature>
<name>A0A9Q0JDQ0_9ROSI</name>
<comment type="caution">
    <text evidence="6">The sequence shown here is derived from an EMBL/GenBank/DDBJ whole genome shotgun (WGS) entry which is preliminary data.</text>
</comment>
<dbReference type="Gene3D" id="3.40.1350.10">
    <property type="match status" value="1"/>
</dbReference>
<evidence type="ECO:0000259" key="5">
    <source>
        <dbReference type="Pfam" id="PF02778"/>
    </source>
</evidence>
<dbReference type="GO" id="GO:0003676">
    <property type="term" value="F:nucleic acid binding"/>
    <property type="evidence" value="ECO:0007669"/>
    <property type="project" value="InterPro"/>
</dbReference>
<feature type="domain" description="tRNA intron endonuclease catalytic" evidence="4">
    <location>
        <begin position="120"/>
        <end position="205"/>
    </location>
</feature>
<sequence>MGPRWKGKGSKAKALADPMSSIVSLLQSSLIQSDARGFFSGCYVHLAVEEQQVELLHRACFGLPILNVDKDKKWFQLELEEAFFLCYNLHCLKIVGQDNCVKNDLEIWEHMKSKKQNFPDLYKGYSHLRTKNWVVRPGSQYGVDYVAYRHHPSLVHSEYTVLVLSEGEGENVNGRLRVWSDIYCTVRLSGGVAKTLLVLYINKNGHGVVLPSCLQKYSVEERTITRFNLEQKREEDQITTDHTTS</sequence>
<comment type="similarity">
    <text evidence="1">Belongs to the tRNA-intron endonuclease family.</text>
</comment>
<dbReference type="OrthoDB" id="10249562at2759"/>
<dbReference type="PANTHER" id="PTHR21227:SF0">
    <property type="entry name" value="TRNA-SPLICING ENDONUCLEASE SUBUNIT SEN2"/>
    <property type="match status" value="1"/>
</dbReference>
<evidence type="ECO:0000313" key="6">
    <source>
        <dbReference type="EMBL" id="KAJ4838921.1"/>
    </source>
</evidence>
<dbReference type="InterPro" id="IPR036167">
    <property type="entry name" value="tRNA_intron_Endo_cat-like_sf"/>
</dbReference>
<dbReference type="Proteomes" id="UP001141552">
    <property type="component" value="Unassembled WGS sequence"/>
</dbReference>
<evidence type="ECO:0000256" key="1">
    <source>
        <dbReference type="ARBA" id="ARBA00008078"/>
    </source>
</evidence>
<dbReference type="Pfam" id="PF02778">
    <property type="entry name" value="tRNA_int_endo_N"/>
    <property type="match status" value="1"/>
</dbReference>
<dbReference type="GO" id="GO:0000213">
    <property type="term" value="F:tRNA-intron lyase activity"/>
    <property type="evidence" value="ECO:0007669"/>
    <property type="project" value="UniProtKB-EC"/>
</dbReference>
<dbReference type="EC" id="4.6.1.16" evidence="2"/>
<dbReference type="EMBL" id="JAKUCV010003437">
    <property type="protein sequence ID" value="KAJ4838921.1"/>
    <property type="molecule type" value="Genomic_DNA"/>
</dbReference>
<reference evidence="6" key="2">
    <citation type="journal article" date="2023" name="Plants (Basel)">
        <title>Annotation of the Turnera subulata (Passifloraceae) Draft Genome Reveals the S-Locus Evolved after the Divergence of Turneroideae from Passifloroideae in a Stepwise Manner.</title>
        <authorList>
            <person name="Henning P.M."/>
            <person name="Roalson E.H."/>
            <person name="Mir W."/>
            <person name="McCubbin A.G."/>
            <person name="Shore J.S."/>
        </authorList>
    </citation>
    <scope>NUCLEOTIDE SEQUENCE</scope>
    <source>
        <strain evidence="6">F60SS</strain>
    </source>
</reference>
<organism evidence="6 7">
    <name type="scientific">Turnera subulata</name>
    <dbReference type="NCBI Taxonomy" id="218843"/>
    <lineage>
        <taxon>Eukaryota</taxon>
        <taxon>Viridiplantae</taxon>
        <taxon>Streptophyta</taxon>
        <taxon>Embryophyta</taxon>
        <taxon>Tracheophyta</taxon>
        <taxon>Spermatophyta</taxon>
        <taxon>Magnoliopsida</taxon>
        <taxon>eudicotyledons</taxon>
        <taxon>Gunneridae</taxon>
        <taxon>Pentapetalae</taxon>
        <taxon>rosids</taxon>
        <taxon>fabids</taxon>
        <taxon>Malpighiales</taxon>
        <taxon>Passifloraceae</taxon>
        <taxon>Turnera</taxon>
    </lineage>
</organism>
<dbReference type="CDD" id="cd22363">
    <property type="entry name" value="tRNA-intron_lyase_C"/>
    <property type="match status" value="1"/>
</dbReference>
<evidence type="ECO:0000313" key="7">
    <source>
        <dbReference type="Proteomes" id="UP001141552"/>
    </source>
</evidence>
<dbReference type="InterPro" id="IPR006678">
    <property type="entry name" value="tRNA_intron_Endonuc_N"/>
</dbReference>
<dbReference type="InterPro" id="IPR011856">
    <property type="entry name" value="tRNA_endonuc-like_dom_sf"/>
</dbReference>
<protein>
    <recommendedName>
        <fullName evidence="2">tRNA-intron lyase</fullName>
        <ecNumber evidence="2">4.6.1.16</ecNumber>
    </recommendedName>
</protein>
<evidence type="ECO:0000259" key="4">
    <source>
        <dbReference type="Pfam" id="PF01974"/>
    </source>
</evidence>
<reference evidence="6" key="1">
    <citation type="submission" date="2022-02" db="EMBL/GenBank/DDBJ databases">
        <authorList>
            <person name="Henning P.M."/>
            <person name="McCubbin A.G."/>
            <person name="Shore J.S."/>
        </authorList>
    </citation>
    <scope>NUCLEOTIDE SEQUENCE</scope>
    <source>
        <strain evidence="6">F60SS</strain>
        <tissue evidence="6">Leaves</tissue>
    </source>
</reference>
<evidence type="ECO:0000256" key="2">
    <source>
        <dbReference type="ARBA" id="ARBA00012573"/>
    </source>
</evidence>
<keyword evidence="7" id="KW-1185">Reference proteome</keyword>
<dbReference type="SUPFAM" id="SSF53032">
    <property type="entry name" value="tRNA-intron endonuclease catalytic domain-like"/>
    <property type="match status" value="1"/>
</dbReference>
<dbReference type="Pfam" id="PF01974">
    <property type="entry name" value="tRNA_int_endo"/>
    <property type="match status" value="1"/>
</dbReference>
<proteinExistence type="inferred from homology"/>
<gene>
    <name evidence="6" type="ORF">Tsubulata_025957</name>
</gene>
<dbReference type="GO" id="GO:0000214">
    <property type="term" value="C:tRNA-intron endonuclease complex"/>
    <property type="evidence" value="ECO:0007669"/>
    <property type="project" value="TreeGrafter"/>
</dbReference>
<dbReference type="InterPro" id="IPR006676">
    <property type="entry name" value="tRNA_splic"/>
</dbReference>
<dbReference type="PANTHER" id="PTHR21227">
    <property type="entry name" value="TRNA-SPLICING ENDONUCLEASE SUBUNIT SEN2"/>
    <property type="match status" value="1"/>
</dbReference>